<keyword evidence="1" id="KW-0677">Repeat</keyword>
<dbReference type="AlphaFoldDB" id="A0A2K2D626"/>
<evidence type="ECO:0000259" key="4">
    <source>
        <dbReference type="Pfam" id="PF23598"/>
    </source>
</evidence>
<keyword evidence="7" id="KW-1185">Reference proteome</keyword>
<dbReference type="InterPro" id="IPR058922">
    <property type="entry name" value="WHD_DRP"/>
</dbReference>
<evidence type="ECO:0000256" key="2">
    <source>
        <dbReference type="ARBA" id="ARBA00022821"/>
    </source>
</evidence>
<dbReference type="PANTHER" id="PTHR23155:SF1107">
    <property type="entry name" value="OS08G0373000 PROTEIN"/>
    <property type="match status" value="1"/>
</dbReference>
<proteinExistence type="predicted"/>
<dbReference type="Gene3D" id="3.80.10.10">
    <property type="entry name" value="Ribonuclease Inhibitor"/>
    <property type="match status" value="1"/>
</dbReference>
<keyword evidence="2" id="KW-0611">Plant defense</keyword>
<evidence type="ECO:0000313" key="6">
    <source>
        <dbReference type="EnsemblPlants" id="PNT69727"/>
    </source>
</evidence>
<evidence type="ECO:0000313" key="7">
    <source>
        <dbReference type="Proteomes" id="UP000008810"/>
    </source>
</evidence>
<dbReference type="Pfam" id="PF23598">
    <property type="entry name" value="LRR_14"/>
    <property type="match status" value="1"/>
</dbReference>
<organism evidence="5">
    <name type="scientific">Brachypodium distachyon</name>
    <name type="common">Purple false brome</name>
    <name type="synonym">Trachynia distachya</name>
    <dbReference type="NCBI Taxonomy" id="15368"/>
    <lineage>
        <taxon>Eukaryota</taxon>
        <taxon>Viridiplantae</taxon>
        <taxon>Streptophyta</taxon>
        <taxon>Embryophyta</taxon>
        <taxon>Tracheophyta</taxon>
        <taxon>Spermatophyta</taxon>
        <taxon>Magnoliopsida</taxon>
        <taxon>Liliopsida</taxon>
        <taxon>Poales</taxon>
        <taxon>Poaceae</taxon>
        <taxon>BOP clade</taxon>
        <taxon>Pooideae</taxon>
        <taxon>Stipodae</taxon>
        <taxon>Brachypodieae</taxon>
        <taxon>Brachypodium</taxon>
    </lineage>
</organism>
<evidence type="ECO:0000313" key="5">
    <source>
        <dbReference type="EMBL" id="PNT69727.1"/>
    </source>
</evidence>
<dbReference type="Proteomes" id="UP000008810">
    <property type="component" value="Chromosome 3"/>
</dbReference>
<dbReference type="GO" id="GO:0042742">
    <property type="term" value="P:defense response to bacterium"/>
    <property type="evidence" value="ECO:0007669"/>
    <property type="project" value="UniProtKB-ARBA"/>
</dbReference>
<dbReference type="Gene3D" id="1.10.10.10">
    <property type="entry name" value="Winged helix-like DNA-binding domain superfamily/Winged helix DNA-binding domain"/>
    <property type="match status" value="1"/>
</dbReference>
<dbReference type="EMBL" id="CM000882">
    <property type="protein sequence ID" value="PNT69727.1"/>
    <property type="molecule type" value="Genomic_DNA"/>
</dbReference>
<reference evidence="5 6" key="1">
    <citation type="journal article" date="2010" name="Nature">
        <title>Genome sequencing and analysis of the model grass Brachypodium distachyon.</title>
        <authorList>
            <consortium name="International Brachypodium Initiative"/>
        </authorList>
    </citation>
    <scope>NUCLEOTIDE SEQUENCE [LARGE SCALE GENOMIC DNA]</scope>
    <source>
        <strain evidence="5 6">Bd21</strain>
    </source>
</reference>
<dbReference type="Gramene" id="PNT69727">
    <property type="protein sequence ID" value="PNT69727"/>
    <property type="gene ID" value="BRADI_3g60446v3"/>
</dbReference>
<name>A0A2K2D626_BRADI</name>
<feature type="domain" description="Disease resistance protein winged helix" evidence="3">
    <location>
        <begin position="138"/>
        <end position="209"/>
    </location>
</feature>
<dbReference type="InterPro" id="IPR032675">
    <property type="entry name" value="LRR_dom_sf"/>
</dbReference>
<dbReference type="Gene3D" id="1.10.8.430">
    <property type="entry name" value="Helical domain of apoptotic protease-activating factors"/>
    <property type="match status" value="1"/>
</dbReference>
<feature type="domain" description="Disease resistance R13L4/SHOC-2-like LRR" evidence="4">
    <location>
        <begin position="258"/>
        <end position="624"/>
    </location>
</feature>
<dbReference type="OrthoDB" id="638336at2759"/>
<dbReference type="InterPro" id="IPR027417">
    <property type="entry name" value="P-loop_NTPase"/>
</dbReference>
<dbReference type="EnsemblPlants" id="PNT69727">
    <property type="protein sequence ID" value="PNT69727"/>
    <property type="gene ID" value="BRADI_3g60446v3"/>
</dbReference>
<gene>
    <name evidence="5" type="ORF">BRADI_3g60446v3</name>
</gene>
<dbReference type="InterPro" id="IPR044974">
    <property type="entry name" value="Disease_R_plants"/>
</dbReference>
<dbReference type="FunFam" id="1.10.10.10:FF:000322">
    <property type="entry name" value="Probable disease resistance protein At1g63360"/>
    <property type="match status" value="1"/>
</dbReference>
<dbReference type="SUPFAM" id="SSF52540">
    <property type="entry name" value="P-loop containing nucleoside triphosphate hydrolases"/>
    <property type="match status" value="1"/>
</dbReference>
<evidence type="ECO:0000256" key="1">
    <source>
        <dbReference type="ARBA" id="ARBA00022737"/>
    </source>
</evidence>
<dbReference type="InterPro" id="IPR042197">
    <property type="entry name" value="Apaf_helical"/>
</dbReference>
<dbReference type="GO" id="GO:0043531">
    <property type="term" value="F:ADP binding"/>
    <property type="evidence" value="ECO:0007669"/>
    <property type="project" value="InterPro"/>
</dbReference>
<evidence type="ECO:0000259" key="3">
    <source>
        <dbReference type="Pfam" id="PF23559"/>
    </source>
</evidence>
<dbReference type="GO" id="GO:0002758">
    <property type="term" value="P:innate immune response-activating signaling pathway"/>
    <property type="evidence" value="ECO:0007669"/>
    <property type="project" value="UniProtKB-ARBA"/>
</dbReference>
<accession>A0A2K2D626</accession>
<dbReference type="InParanoid" id="A0A2K2D626"/>
<dbReference type="SUPFAM" id="SSF52058">
    <property type="entry name" value="L domain-like"/>
    <property type="match status" value="1"/>
</dbReference>
<reference evidence="5" key="2">
    <citation type="submission" date="2017-06" db="EMBL/GenBank/DDBJ databases">
        <title>WGS assembly of Brachypodium distachyon.</title>
        <authorList>
            <consortium name="The International Brachypodium Initiative"/>
            <person name="Lucas S."/>
            <person name="Harmon-Smith M."/>
            <person name="Lail K."/>
            <person name="Tice H."/>
            <person name="Grimwood J."/>
            <person name="Bruce D."/>
            <person name="Barry K."/>
            <person name="Shu S."/>
            <person name="Lindquist E."/>
            <person name="Wang M."/>
            <person name="Pitluck S."/>
            <person name="Vogel J.P."/>
            <person name="Garvin D.F."/>
            <person name="Mockler T.C."/>
            <person name="Schmutz J."/>
            <person name="Rokhsar D."/>
            <person name="Bevan M.W."/>
        </authorList>
    </citation>
    <scope>NUCLEOTIDE SEQUENCE</scope>
    <source>
        <strain evidence="5">Bd21</strain>
    </source>
</reference>
<dbReference type="InterPro" id="IPR036388">
    <property type="entry name" value="WH-like_DNA-bd_sf"/>
</dbReference>
<protein>
    <submittedName>
        <fullName evidence="5 6">Uncharacterized protein</fullName>
    </submittedName>
</protein>
<reference evidence="6" key="3">
    <citation type="submission" date="2018-08" db="UniProtKB">
        <authorList>
            <consortium name="EnsemblPlants"/>
        </authorList>
    </citation>
    <scope>IDENTIFICATION</scope>
    <source>
        <strain evidence="6">cv. Bd21</strain>
    </source>
</reference>
<dbReference type="PANTHER" id="PTHR23155">
    <property type="entry name" value="DISEASE RESISTANCE PROTEIN RP"/>
    <property type="match status" value="1"/>
</dbReference>
<dbReference type="Pfam" id="PF23559">
    <property type="entry name" value="WHD_DRP"/>
    <property type="match status" value="1"/>
</dbReference>
<dbReference type="InterPro" id="IPR055414">
    <property type="entry name" value="LRR_R13L4/SHOC2-like"/>
</dbReference>
<dbReference type="GO" id="GO:0009626">
    <property type="term" value="P:plant-type hypersensitive response"/>
    <property type="evidence" value="ECO:0007669"/>
    <property type="project" value="UniProtKB-ARBA"/>
</dbReference>
<sequence length="637" mass="71819">MTSYSSRVITTTRMNNVAHSCCSSFSDHIYNIRPLGIVHSRQLFHRRLFNPEEDCFSYLEEVSEHILEKCAGLPLAIIAISGLLANIERTEGMWNQVKESMGHALERNCSVERMMRIFSLSYFDLPPRLKTCLLYLSIFPEDSIIESKDLIRRWIAEGFIHKEGRYTVSDLGERCFNELLNRSLIQPVKKDRYGNVKSCRVHDTVLDFINSKSTEENFVTLFGVPNLTVGTQGKVRRISLQVGKQGNCFIPTGLALSHVRSLSVFGDSVEIPFLDKFRHLRVLDFGGCYQLENHHLADIGRLFLLRYLNLRGTEVSELPEQISNLGCLEMLDLRSTMVHELPASIVSLKRLVHLFVDNDVTFPCGIAKMQALEMLKSVYVFKQTFNFLQELGQLKNLRKLLLDFQGDSAIGDTTGVHKEECRKSIVSSLGNLGRSENLGSLVIWEGGSFLQQGPMCPVPLSIHKLMTYRSRLPQVPKWVSSLLNLRSLCLQVEAITQEDFCILGALPALLILYLSGAAESKEGLRVSGEVGFRFLRMFRYYVKDGGMGLMFAVGGMPKLEKLAISTFFESSESESITISSDFGIRNLPCLITVRFNTNRRDKNIEATKAAMEEAASTHPNHPTVRFGIANSFSVKID</sequence>
<dbReference type="GO" id="GO:0098542">
    <property type="term" value="P:defense response to other organism"/>
    <property type="evidence" value="ECO:0000318"/>
    <property type="project" value="GO_Central"/>
</dbReference>